<dbReference type="SUPFAM" id="SSF46894">
    <property type="entry name" value="C-terminal effector domain of the bipartite response regulators"/>
    <property type="match status" value="1"/>
</dbReference>
<dbReference type="Pfam" id="PF00196">
    <property type="entry name" value="GerE"/>
    <property type="match status" value="1"/>
</dbReference>
<dbReference type="PRINTS" id="PR00038">
    <property type="entry name" value="HTHLUXR"/>
</dbReference>
<dbReference type="AlphaFoldDB" id="A0A1E5SZ68"/>
<dbReference type="CDD" id="cd17535">
    <property type="entry name" value="REC_NarL-like"/>
    <property type="match status" value="1"/>
</dbReference>
<sequence length="221" mass="24784">MNEGVIKILVADDHQMIIDGMKLMLNGSDGFEVVGEALDGHGVIELTRALDELDLVILDINMPKKDGISVAKELKTEFPEVKILIVSMYNRPEFIKNLIEIGVDGYLLKNSGKKELHKAIQSLIRNEPHYGKEITRTVIKSFQKSKVFDSPLDIEISEREKEVIRLIAEGLNSHEISEKLFISQHTVDSHRKNILNKLGVKNSAGVIRFGIQTGIIKGFDL</sequence>
<dbReference type="Gene3D" id="3.40.50.2300">
    <property type="match status" value="1"/>
</dbReference>
<dbReference type="InterPro" id="IPR000792">
    <property type="entry name" value="Tscrpt_reg_LuxR_C"/>
</dbReference>
<dbReference type="Pfam" id="PF00072">
    <property type="entry name" value="Response_reg"/>
    <property type="match status" value="1"/>
</dbReference>
<evidence type="ECO:0000256" key="1">
    <source>
        <dbReference type="ARBA" id="ARBA00022553"/>
    </source>
</evidence>
<proteinExistence type="predicted"/>
<evidence type="ECO:0008006" key="8">
    <source>
        <dbReference type="Google" id="ProtNLM"/>
    </source>
</evidence>
<dbReference type="InterPro" id="IPR016032">
    <property type="entry name" value="Sig_transdc_resp-reg_C-effctor"/>
</dbReference>
<dbReference type="PROSITE" id="PS00622">
    <property type="entry name" value="HTH_LUXR_1"/>
    <property type="match status" value="1"/>
</dbReference>
<dbReference type="Proteomes" id="UP000095552">
    <property type="component" value="Unassembled WGS sequence"/>
</dbReference>
<dbReference type="STRING" id="1563681.BFP71_13070"/>
<dbReference type="PROSITE" id="PS50043">
    <property type="entry name" value="HTH_LUXR_2"/>
    <property type="match status" value="1"/>
</dbReference>
<dbReference type="PROSITE" id="PS50110">
    <property type="entry name" value="RESPONSE_REGULATORY"/>
    <property type="match status" value="1"/>
</dbReference>
<dbReference type="SMART" id="SM00448">
    <property type="entry name" value="REC"/>
    <property type="match status" value="1"/>
</dbReference>
<dbReference type="PANTHER" id="PTHR43214">
    <property type="entry name" value="TWO-COMPONENT RESPONSE REGULATOR"/>
    <property type="match status" value="1"/>
</dbReference>
<keyword evidence="7" id="KW-1185">Reference proteome</keyword>
<dbReference type="GO" id="GO:0000160">
    <property type="term" value="P:phosphorelay signal transduction system"/>
    <property type="evidence" value="ECO:0007669"/>
    <property type="project" value="InterPro"/>
</dbReference>
<dbReference type="SUPFAM" id="SSF52172">
    <property type="entry name" value="CheY-like"/>
    <property type="match status" value="1"/>
</dbReference>
<dbReference type="SMART" id="SM00421">
    <property type="entry name" value="HTH_LUXR"/>
    <property type="match status" value="1"/>
</dbReference>
<accession>A0A1E5SZ68</accession>
<dbReference type="PANTHER" id="PTHR43214:SF43">
    <property type="entry name" value="TWO-COMPONENT RESPONSE REGULATOR"/>
    <property type="match status" value="1"/>
</dbReference>
<keyword evidence="1 3" id="KW-0597">Phosphoprotein</keyword>
<evidence type="ECO:0000313" key="7">
    <source>
        <dbReference type="Proteomes" id="UP000095552"/>
    </source>
</evidence>
<evidence type="ECO:0000259" key="5">
    <source>
        <dbReference type="PROSITE" id="PS50110"/>
    </source>
</evidence>
<name>A0A1E5SZ68_9BACT</name>
<dbReference type="RefSeq" id="WP_069835910.1">
    <property type="nucleotide sequence ID" value="NZ_MDGQ01000005.1"/>
</dbReference>
<dbReference type="EMBL" id="MDGQ01000005">
    <property type="protein sequence ID" value="OEK04405.1"/>
    <property type="molecule type" value="Genomic_DNA"/>
</dbReference>
<gene>
    <name evidence="6" type="ORF">BFP71_13070</name>
</gene>
<keyword evidence="2" id="KW-0238">DNA-binding</keyword>
<dbReference type="InterPro" id="IPR011006">
    <property type="entry name" value="CheY-like_superfamily"/>
</dbReference>
<dbReference type="InterPro" id="IPR039420">
    <property type="entry name" value="WalR-like"/>
</dbReference>
<dbReference type="InterPro" id="IPR058245">
    <property type="entry name" value="NreC/VraR/RcsB-like_REC"/>
</dbReference>
<evidence type="ECO:0000259" key="4">
    <source>
        <dbReference type="PROSITE" id="PS50043"/>
    </source>
</evidence>
<dbReference type="CDD" id="cd06170">
    <property type="entry name" value="LuxR_C_like"/>
    <property type="match status" value="1"/>
</dbReference>
<feature type="domain" description="Response regulatory" evidence="5">
    <location>
        <begin position="7"/>
        <end position="124"/>
    </location>
</feature>
<organism evidence="6 7">
    <name type="scientific">Roseivirga misakiensis</name>
    <dbReference type="NCBI Taxonomy" id="1563681"/>
    <lineage>
        <taxon>Bacteria</taxon>
        <taxon>Pseudomonadati</taxon>
        <taxon>Bacteroidota</taxon>
        <taxon>Cytophagia</taxon>
        <taxon>Cytophagales</taxon>
        <taxon>Roseivirgaceae</taxon>
        <taxon>Roseivirga</taxon>
    </lineage>
</organism>
<protein>
    <recommendedName>
        <fullName evidence="8">DNA-binding response regulator</fullName>
    </recommendedName>
</protein>
<feature type="domain" description="HTH luxR-type" evidence="4">
    <location>
        <begin position="149"/>
        <end position="214"/>
    </location>
</feature>
<dbReference type="GO" id="GO:0006355">
    <property type="term" value="P:regulation of DNA-templated transcription"/>
    <property type="evidence" value="ECO:0007669"/>
    <property type="project" value="InterPro"/>
</dbReference>
<feature type="modified residue" description="4-aspartylphosphate" evidence="3">
    <location>
        <position position="59"/>
    </location>
</feature>
<evidence type="ECO:0000256" key="3">
    <source>
        <dbReference type="PROSITE-ProRule" id="PRU00169"/>
    </source>
</evidence>
<evidence type="ECO:0000256" key="2">
    <source>
        <dbReference type="ARBA" id="ARBA00023125"/>
    </source>
</evidence>
<dbReference type="InterPro" id="IPR001789">
    <property type="entry name" value="Sig_transdc_resp-reg_receiver"/>
</dbReference>
<reference evidence="6 7" key="1">
    <citation type="submission" date="2016-08" db="EMBL/GenBank/DDBJ databases">
        <title>Draft genome of Fabibacter sp. strain SK-8.</title>
        <authorList>
            <person name="Wong S.-K."/>
            <person name="Hamasaki K."/>
            <person name="Yoshizawa S."/>
        </authorList>
    </citation>
    <scope>NUCLEOTIDE SEQUENCE [LARGE SCALE GENOMIC DNA]</scope>
    <source>
        <strain evidence="6 7">SK-8</strain>
    </source>
</reference>
<dbReference type="GO" id="GO:0003677">
    <property type="term" value="F:DNA binding"/>
    <property type="evidence" value="ECO:0007669"/>
    <property type="project" value="UniProtKB-KW"/>
</dbReference>
<evidence type="ECO:0000313" key="6">
    <source>
        <dbReference type="EMBL" id="OEK04405.1"/>
    </source>
</evidence>
<comment type="caution">
    <text evidence="6">The sequence shown here is derived from an EMBL/GenBank/DDBJ whole genome shotgun (WGS) entry which is preliminary data.</text>
</comment>